<evidence type="ECO:0008006" key="4">
    <source>
        <dbReference type="Google" id="ProtNLM"/>
    </source>
</evidence>
<organism evidence="2 3">
    <name type="scientific">Chryseobacterium caseinilyticum</name>
    <dbReference type="NCBI Taxonomy" id="2771428"/>
    <lineage>
        <taxon>Bacteria</taxon>
        <taxon>Pseudomonadati</taxon>
        <taxon>Bacteroidota</taxon>
        <taxon>Flavobacteriia</taxon>
        <taxon>Flavobacteriales</taxon>
        <taxon>Weeksellaceae</taxon>
        <taxon>Chryseobacterium group</taxon>
        <taxon>Chryseobacterium</taxon>
    </lineage>
</organism>
<accession>A0ABR8ZCJ7</accession>
<keyword evidence="1" id="KW-0732">Signal</keyword>
<comment type="caution">
    <text evidence="2">The sequence shown here is derived from an EMBL/GenBank/DDBJ whole genome shotgun (WGS) entry which is preliminary data.</text>
</comment>
<sequence>MKPFLILFLFVCSFCFAQEKEIVKILNDELKNELRNQFTYPHFDGDTVTLTKEFSIDKNKILSVEIKKQNGFRVYTERQEVHLSKISSIGKDINIILNSDGGDVQIKSKSVDKDNNQQTRSTNSETFFTYLHFNNNEHIGNNLVKAFAKAGYTVKKVYWYD</sequence>
<reference evidence="2 3" key="1">
    <citation type="submission" date="2020-09" db="EMBL/GenBank/DDBJ databases">
        <title>Genome seq and assembly of Chryseobacterium sp.</title>
        <authorList>
            <person name="Chhetri G."/>
        </authorList>
    </citation>
    <scope>NUCLEOTIDE SEQUENCE [LARGE SCALE GENOMIC DNA]</scope>
    <source>
        <strain evidence="2 3">GCR10</strain>
    </source>
</reference>
<feature type="chain" id="PRO_5046265344" description="DUF4251 domain-containing protein" evidence="1">
    <location>
        <begin position="18"/>
        <end position="161"/>
    </location>
</feature>
<proteinExistence type="predicted"/>
<evidence type="ECO:0000313" key="3">
    <source>
        <dbReference type="Proteomes" id="UP000637299"/>
    </source>
</evidence>
<protein>
    <recommendedName>
        <fullName evidence="4">DUF4251 domain-containing protein</fullName>
    </recommendedName>
</protein>
<dbReference type="EMBL" id="JACYFS010000002">
    <property type="protein sequence ID" value="MBD8082573.1"/>
    <property type="molecule type" value="Genomic_DNA"/>
</dbReference>
<keyword evidence="3" id="KW-1185">Reference proteome</keyword>
<evidence type="ECO:0000256" key="1">
    <source>
        <dbReference type="SAM" id="SignalP"/>
    </source>
</evidence>
<dbReference type="RefSeq" id="WP_191736580.1">
    <property type="nucleotide sequence ID" value="NZ_JACYFS010000002.1"/>
</dbReference>
<dbReference type="Proteomes" id="UP000637299">
    <property type="component" value="Unassembled WGS sequence"/>
</dbReference>
<gene>
    <name evidence="2" type="ORF">IC610_09100</name>
</gene>
<feature type="signal peptide" evidence="1">
    <location>
        <begin position="1"/>
        <end position="17"/>
    </location>
</feature>
<evidence type="ECO:0000313" key="2">
    <source>
        <dbReference type="EMBL" id="MBD8082573.1"/>
    </source>
</evidence>
<name>A0ABR8ZCJ7_9FLAO</name>